<dbReference type="SUPFAM" id="SSF50939">
    <property type="entry name" value="Sialidases"/>
    <property type="match status" value="1"/>
</dbReference>
<dbReference type="OrthoDB" id="7294637at2"/>
<dbReference type="Proteomes" id="UP000290545">
    <property type="component" value="Unassembled WGS sequence"/>
</dbReference>
<reference evidence="2 3" key="1">
    <citation type="submission" date="2019-01" db="EMBL/GenBank/DDBJ databases">
        <title>Filimonas sp. strain TTM-71.</title>
        <authorList>
            <person name="Chen W.-M."/>
        </authorList>
    </citation>
    <scope>NUCLEOTIDE SEQUENCE [LARGE SCALE GENOMIC DNA]</scope>
    <source>
        <strain evidence="2 3">TTM-71</strain>
    </source>
</reference>
<gene>
    <name evidence="2" type="ORF">ESB13_11345</name>
</gene>
<dbReference type="EMBL" id="SDHZ01000001">
    <property type="protein sequence ID" value="RXK87341.1"/>
    <property type="molecule type" value="Genomic_DNA"/>
</dbReference>
<dbReference type="Pfam" id="PF13088">
    <property type="entry name" value="BNR_2"/>
    <property type="match status" value="1"/>
</dbReference>
<dbReference type="AlphaFoldDB" id="A0A4Q1DCV6"/>
<dbReference type="RefSeq" id="WP_129003091.1">
    <property type="nucleotide sequence ID" value="NZ_SDHZ01000001.1"/>
</dbReference>
<name>A0A4Q1DCV6_9BACT</name>
<protein>
    <submittedName>
        <fullName evidence="2">Exo-alpha-sialidase</fullName>
    </submittedName>
</protein>
<keyword evidence="3" id="KW-1185">Reference proteome</keyword>
<dbReference type="InterPro" id="IPR023296">
    <property type="entry name" value="Glyco_hydro_beta-prop_sf"/>
</dbReference>
<evidence type="ECO:0000313" key="3">
    <source>
        <dbReference type="Proteomes" id="UP000290545"/>
    </source>
</evidence>
<dbReference type="PANTHER" id="PTHR43752:SF2">
    <property type="entry name" value="BNR_ASP-BOX REPEAT FAMILY PROTEIN"/>
    <property type="match status" value="1"/>
</dbReference>
<dbReference type="InterPro" id="IPR011040">
    <property type="entry name" value="Sialidase"/>
</dbReference>
<dbReference type="Gene3D" id="2.115.10.20">
    <property type="entry name" value="Glycosyl hydrolase domain, family 43"/>
    <property type="match status" value="1"/>
</dbReference>
<dbReference type="InterPro" id="IPR036278">
    <property type="entry name" value="Sialidase_sf"/>
</dbReference>
<sequence>MKATLLRWWLHCSTFVFILLCVIACSKEYSVEPPINLVRDSLRKEVISFETSFGQQQLIFFPEDVVIRHNLPQDSIFKTRLWQGIPSVVCNADGSQLYAAWYTGGKGEVAGNYITVSLSLDHGKTWRNDVLTVYPMFPSTTRFFDPLLWRDKNGKIWLFWAKCINMPWDGVGGVYATELSWAGGTTVNNGRVQLLSDGVMLNKPIDLIDYNYSFLPISIWKSYPTPAEKSGAFVKVLKYNPMADKKVFDYSKVNVSPDSIRSFDEHQIVETQKGKFLCLLRTTKGIYFSQSNDKGKTWTVTAPFTKIGLTTSSRFYLGKLRSGNLLLIANNSSTRTQLKAFMSKDDGESWPYQILLDNREEISYPDASQDANGDIYIVYDRMRYSKMEIDFCRINEDMFRAPGVFSRQIISGIR</sequence>
<proteinExistence type="predicted"/>
<dbReference type="CDD" id="cd15482">
    <property type="entry name" value="Sialidase_non-viral"/>
    <property type="match status" value="1"/>
</dbReference>
<evidence type="ECO:0000259" key="1">
    <source>
        <dbReference type="Pfam" id="PF13088"/>
    </source>
</evidence>
<feature type="domain" description="Sialidase" evidence="1">
    <location>
        <begin position="96"/>
        <end position="377"/>
    </location>
</feature>
<dbReference type="Gene3D" id="2.120.10.10">
    <property type="match status" value="1"/>
</dbReference>
<evidence type="ECO:0000313" key="2">
    <source>
        <dbReference type="EMBL" id="RXK87341.1"/>
    </source>
</evidence>
<comment type="caution">
    <text evidence="2">The sequence shown here is derived from an EMBL/GenBank/DDBJ whole genome shotgun (WGS) entry which is preliminary data.</text>
</comment>
<organism evidence="2 3">
    <name type="scientific">Filimonas effusa</name>
    <dbReference type="NCBI Taxonomy" id="2508721"/>
    <lineage>
        <taxon>Bacteria</taxon>
        <taxon>Pseudomonadati</taxon>
        <taxon>Bacteroidota</taxon>
        <taxon>Chitinophagia</taxon>
        <taxon>Chitinophagales</taxon>
        <taxon>Chitinophagaceae</taxon>
        <taxon>Filimonas</taxon>
    </lineage>
</organism>
<dbReference type="PANTHER" id="PTHR43752">
    <property type="entry name" value="BNR/ASP-BOX REPEAT FAMILY PROTEIN"/>
    <property type="match status" value="1"/>
</dbReference>
<accession>A0A4Q1DCV6</accession>